<protein>
    <recommendedName>
        <fullName evidence="1">DUF5655 domain-containing protein</fullName>
    </recommendedName>
</protein>
<dbReference type="EMBL" id="QIBX01000011">
    <property type="protein sequence ID" value="RNL39509.1"/>
    <property type="molecule type" value="Genomic_DNA"/>
</dbReference>
<keyword evidence="3" id="KW-1185">Reference proteome</keyword>
<gene>
    <name evidence="2" type="ORF">DMP06_06905</name>
</gene>
<evidence type="ECO:0000259" key="1">
    <source>
        <dbReference type="Pfam" id="PF18899"/>
    </source>
</evidence>
<dbReference type="InterPro" id="IPR043714">
    <property type="entry name" value="DUF5655"/>
</dbReference>
<comment type="caution">
    <text evidence="2">The sequence shown here is derived from an EMBL/GenBank/DDBJ whole genome shotgun (WGS) entry which is preliminary data.</text>
</comment>
<evidence type="ECO:0000313" key="2">
    <source>
        <dbReference type="EMBL" id="RNL39509.1"/>
    </source>
</evidence>
<accession>A0A3N0AY67</accession>
<feature type="domain" description="DUF5655" evidence="1">
    <location>
        <begin position="16"/>
        <end position="125"/>
    </location>
</feature>
<name>A0A3N0AY67_9ACTN</name>
<dbReference type="Proteomes" id="UP000269591">
    <property type="component" value="Unassembled WGS sequence"/>
</dbReference>
<dbReference type="Pfam" id="PF18899">
    <property type="entry name" value="DUF5655"/>
    <property type="match status" value="1"/>
</dbReference>
<sequence length="132" mass="15704">MYANKDDLARFFATMPEMIPTYERLEQRINEICGEQVDVRVQKSQIAFFDKHGFTWASLPIRRRKGWPEKCLVVTFGLEYRKESPRIAVAVEPYPHRWTHHVLAQTPDAIDDELMAWIEESHRFSLAKRRRT</sequence>
<organism evidence="2 3">
    <name type="scientific">Slackia equolifaciens</name>
    <dbReference type="NCBI Taxonomy" id="498718"/>
    <lineage>
        <taxon>Bacteria</taxon>
        <taxon>Bacillati</taxon>
        <taxon>Actinomycetota</taxon>
        <taxon>Coriobacteriia</taxon>
        <taxon>Eggerthellales</taxon>
        <taxon>Eggerthellaceae</taxon>
        <taxon>Slackia</taxon>
    </lineage>
</organism>
<dbReference type="AlphaFoldDB" id="A0A3N0AY67"/>
<dbReference type="RefSeq" id="WP_123209011.1">
    <property type="nucleotide sequence ID" value="NZ_JBHTHO010000020.1"/>
</dbReference>
<dbReference type="OrthoDB" id="4871934at2"/>
<reference evidence="3" key="1">
    <citation type="submission" date="2018-05" db="EMBL/GenBank/DDBJ databases">
        <title>Genome Sequencing of selected type strains of the family Eggerthellaceae.</title>
        <authorList>
            <person name="Danylec N."/>
            <person name="Stoll D.A."/>
            <person name="Doetsch A."/>
            <person name="Huch M."/>
        </authorList>
    </citation>
    <scope>NUCLEOTIDE SEQUENCE [LARGE SCALE GENOMIC DNA]</scope>
    <source>
        <strain evidence="3">DSM 24851</strain>
    </source>
</reference>
<evidence type="ECO:0000313" key="3">
    <source>
        <dbReference type="Proteomes" id="UP000269591"/>
    </source>
</evidence>
<proteinExistence type="predicted"/>